<keyword evidence="4 12" id="KW-0894">Sodium channel</keyword>
<keyword evidence="8 12" id="KW-0406">Ion transport</keyword>
<keyword evidence="10 12" id="KW-0739">Sodium transport</keyword>
<dbReference type="Gene3D" id="1.10.287.770">
    <property type="entry name" value="YojJ-like"/>
    <property type="match status" value="1"/>
</dbReference>
<evidence type="ECO:0000256" key="3">
    <source>
        <dbReference type="ARBA" id="ARBA00022448"/>
    </source>
</evidence>
<organism evidence="14 15">
    <name type="scientific">Trichonephila clavata</name>
    <name type="common">Joro spider</name>
    <name type="synonym">Nephila clavata</name>
    <dbReference type="NCBI Taxonomy" id="2740835"/>
    <lineage>
        <taxon>Eukaryota</taxon>
        <taxon>Metazoa</taxon>
        <taxon>Ecdysozoa</taxon>
        <taxon>Arthropoda</taxon>
        <taxon>Chelicerata</taxon>
        <taxon>Arachnida</taxon>
        <taxon>Araneae</taxon>
        <taxon>Araneomorphae</taxon>
        <taxon>Entelegynae</taxon>
        <taxon>Araneoidea</taxon>
        <taxon>Nephilidae</taxon>
        <taxon>Trichonephila</taxon>
    </lineage>
</organism>
<dbReference type="Proteomes" id="UP000887116">
    <property type="component" value="Unassembled WGS sequence"/>
</dbReference>
<evidence type="ECO:0000313" key="14">
    <source>
        <dbReference type="EMBL" id="GFQ74844.1"/>
    </source>
</evidence>
<dbReference type="Pfam" id="PF00858">
    <property type="entry name" value="ASC"/>
    <property type="match status" value="1"/>
</dbReference>
<evidence type="ECO:0000256" key="12">
    <source>
        <dbReference type="RuleBase" id="RU000679"/>
    </source>
</evidence>
<keyword evidence="9 13" id="KW-0472">Membrane</keyword>
<dbReference type="GO" id="GO:0005886">
    <property type="term" value="C:plasma membrane"/>
    <property type="evidence" value="ECO:0007669"/>
    <property type="project" value="TreeGrafter"/>
</dbReference>
<accession>A0A8X6GW05</accession>
<keyword evidence="5 12" id="KW-0812">Transmembrane</keyword>
<evidence type="ECO:0000256" key="1">
    <source>
        <dbReference type="ARBA" id="ARBA00004141"/>
    </source>
</evidence>
<keyword evidence="11 12" id="KW-0407">Ion channel</keyword>
<keyword evidence="7" id="KW-0915">Sodium</keyword>
<evidence type="ECO:0000256" key="7">
    <source>
        <dbReference type="ARBA" id="ARBA00023053"/>
    </source>
</evidence>
<keyword evidence="6 13" id="KW-1133">Transmembrane helix</keyword>
<evidence type="ECO:0000256" key="5">
    <source>
        <dbReference type="ARBA" id="ARBA00022692"/>
    </source>
</evidence>
<evidence type="ECO:0000256" key="4">
    <source>
        <dbReference type="ARBA" id="ARBA00022461"/>
    </source>
</evidence>
<dbReference type="PANTHER" id="PTHR11690:SF248">
    <property type="entry name" value="PICKPOCKET 17, ISOFORM A"/>
    <property type="match status" value="1"/>
</dbReference>
<evidence type="ECO:0000256" key="2">
    <source>
        <dbReference type="ARBA" id="ARBA00007193"/>
    </source>
</evidence>
<comment type="caution">
    <text evidence="14">The sequence shown here is derived from an EMBL/GenBank/DDBJ whole genome shotgun (WGS) entry which is preliminary data.</text>
</comment>
<gene>
    <name evidence="14" type="primary">AVEN_235582_1</name>
    <name evidence="14" type="ORF">TNCT_315651</name>
</gene>
<proteinExistence type="inferred from homology"/>
<dbReference type="InterPro" id="IPR001873">
    <property type="entry name" value="ENaC"/>
</dbReference>
<dbReference type="PANTHER" id="PTHR11690">
    <property type="entry name" value="AMILORIDE-SENSITIVE SODIUM CHANNEL-RELATED"/>
    <property type="match status" value="1"/>
</dbReference>
<reference evidence="14" key="1">
    <citation type="submission" date="2020-07" db="EMBL/GenBank/DDBJ databases">
        <title>Multicomponent nature underlies the extraordinary mechanical properties of spider dragline silk.</title>
        <authorList>
            <person name="Kono N."/>
            <person name="Nakamura H."/>
            <person name="Mori M."/>
            <person name="Yoshida Y."/>
            <person name="Ohtoshi R."/>
            <person name="Malay A.D."/>
            <person name="Moran D.A.P."/>
            <person name="Tomita M."/>
            <person name="Numata K."/>
            <person name="Arakawa K."/>
        </authorList>
    </citation>
    <scope>NUCLEOTIDE SEQUENCE</scope>
</reference>
<comment type="subcellular location">
    <subcellularLocation>
        <location evidence="1">Membrane</location>
        <topology evidence="1">Multi-pass membrane protein</topology>
    </subcellularLocation>
</comment>
<evidence type="ECO:0000256" key="8">
    <source>
        <dbReference type="ARBA" id="ARBA00023065"/>
    </source>
</evidence>
<protein>
    <submittedName>
        <fullName evidence="14">Uncharacterized protein</fullName>
    </submittedName>
</protein>
<comment type="similarity">
    <text evidence="2 12">Belongs to the amiloride-sensitive sodium channel (TC 1.A.6) family.</text>
</comment>
<keyword evidence="3 12" id="KW-0813">Transport</keyword>
<keyword evidence="15" id="KW-1185">Reference proteome</keyword>
<dbReference type="EMBL" id="BMAO01011590">
    <property type="protein sequence ID" value="GFQ74844.1"/>
    <property type="molecule type" value="Genomic_DNA"/>
</dbReference>
<dbReference type="OrthoDB" id="6433766at2759"/>
<sequence>MKENFIYDQLSGRYSLCYSSNLHSNDNAEPEKWTINSTRRARRNRIGYIRLKIPTNESFIYISLPKVFFSVHSPFIPENPRILQNELQIGHKYEIDVHLKEERLLQHPFPTDCTDYVELWRKNNKTGPRSQEACKKKCSDVSEEQCWNCTLWKKVKCKETCMRDCSFCEKMYLEELPSCEMKCKVSCFDTIHIYLYMDNTEVEVLKHNRLYGTEELFSYIGGLMGCWLGISVWASVSLFENIYRKIVQVKRLLRKK</sequence>
<evidence type="ECO:0000256" key="6">
    <source>
        <dbReference type="ARBA" id="ARBA00022989"/>
    </source>
</evidence>
<feature type="transmembrane region" description="Helical" evidence="13">
    <location>
        <begin position="216"/>
        <end position="239"/>
    </location>
</feature>
<evidence type="ECO:0000256" key="11">
    <source>
        <dbReference type="ARBA" id="ARBA00023303"/>
    </source>
</evidence>
<evidence type="ECO:0000256" key="10">
    <source>
        <dbReference type="ARBA" id="ARBA00023201"/>
    </source>
</evidence>
<evidence type="ECO:0000256" key="9">
    <source>
        <dbReference type="ARBA" id="ARBA00023136"/>
    </source>
</evidence>
<dbReference type="GO" id="GO:0015280">
    <property type="term" value="F:ligand-gated sodium channel activity"/>
    <property type="evidence" value="ECO:0007669"/>
    <property type="project" value="TreeGrafter"/>
</dbReference>
<evidence type="ECO:0000256" key="13">
    <source>
        <dbReference type="SAM" id="Phobius"/>
    </source>
</evidence>
<dbReference type="AlphaFoldDB" id="A0A8X6GW05"/>
<name>A0A8X6GW05_TRICU</name>
<evidence type="ECO:0000313" key="15">
    <source>
        <dbReference type="Proteomes" id="UP000887116"/>
    </source>
</evidence>